<proteinExistence type="predicted"/>
<accession>A0ABU7SR95</accession>
<keyword evidence="2" id="KW-1185">Reference proteome</keyword>
<protein>
    <recommendedName>
        <fullName evidence="3">MucBP domain-containing protein</fullName>
    </recommendedName>
</protein>
<evidence type="ECO:0000313" key="2">
    <source>
        <dbReference type="Proteomes" id="UP001335665"/>
    </source>
</evidence>
<name>A0ABU7SR95_9LACO</name>
<dbReference type="Proteomes" id="UP001335665">
    <property type="component" value="Unassembled WGS sequence"/>
</dbReference>
<comment type="caution">
    <text evidence="1">The sequence shown here is derived from an EMBL/GenBank/DDBJ whole genome shotgun (WGS) entry which is preliminary data.</text>
</comment>
<evidence type="ECO:0000313" key="1">
    <source>
        <dbReference type="EMBL" id="MEE6700562.1"/>
    </source>
</evidence>
<dbReference type="EMBL" id="JAQSFA010000003">
    <property type="protein sequence ID" value="MEE6700562.1"/>
    <property type="molecule type" value="Genomic_DNA"/>
</dbReference>
<dbReference type="RefSeq" id="WP_331193045.1">
    <property type="nucleotide sequence ID" value="NZ_JAQSER010000003.1"/>
</dbReference>
<evidence type="ECO:0008006" key="3">
    <source>
        <dbReference type="Google" id="ProtNLM"/>
    </source>
</evidence>
<gene>
    <name evidence="1" type="ORF">PS396_01875</name>
</gene>
<organism evidence="1 2">
    <name type="scientific">Limosilactobacillus pontis</name>
    <dbReference type="NCBI Taxonomy" id="35787"/>
    <lineage>
        <taxon>Bacteria</taxon>
        <taxon>Bacillati</taxon>
        <taxon>Bacillota</taxon>
        <taxon>Bacilli</taxon>
        <taxon>Lactobacillales</taxon>
        <taxon>Lactobacillaceae</taxon>
        <taxon>Limosilactobacillus</taxon>
    </lineage>
</organism>
<reference evidence="1 2" key="1">
    <citation type="submission" date="2023-02" db="EMBL/GenBank/DDBJ databases">
        <title>The predominant lactic acid bacteria and yeasts involved in the spontaneous fermentation of millet during the production of the traditional porridge Hausa koko in Ghana.</title>
        <authorList>
            <person name="Atter A."/>
            <person name="Diaz M."/>
        </authorList>
    </citation>
    <scope>NUCLEOTIDE SEQUENCE [LARGE SCALE GENOMIC DNA]</scope>
    <source>
        <strain evidence="1 2">FI11552</strain>
    </source>
</reference>
<sequence>MLAQQADTTIVPIDQENEGVINFTFHDKFTNRSLGWMSSVDGKTRTNQSYQFGSEYVGKTIGDYINANGTDWLNHILRQISGYKYTGDLSALKQTVITGDDQRISLEYTRLSPIYVRYIDWTNKKVLYVANFHVQDIALPQNFDDKNAYKGDTFDTLPIDPSGYTDLGSDGYQANIPGYTYKQVHSQVTSGDITRTWKSATDSDPIIIDYLYEVSDPVVAKYSREHPKPGKSVQMDIGPLFGYIQDQFNYRQPNRN</sequence>